<keyword evidence="2" id="KW-0812">Transmembrane</keyword>
<evidence type="ECO:0000256" key="1">
    <source>
        <dbReference type="ARBA" id="ARBA00023157"/>
    </source>
</evidence>
<gene>
    <name evidence="4" type="ORF">ACFQ2I_10055</name>
</gene>
<dbReference type="InterPro" id="IPR013766">
    <property type="entry name" value="Thioredoxin_domain"/>
</dbReference>
<dbReference type="CDD" id="cd02966">
    <property type="entry name" value="TlpA_like_family"/>
    <property type="match status" value="1"/>
</dbReference>
<sequence length="172" mass="19423">MNKKIWSGIIIGLALVACILIIINNSAEEPKLSSSSFNGITLNSLKDSKAVDVNYADKPTVLSFFTSWCTYCNRDAPKVVELHEKYKNKVNVFGVNLIDRDQRKEVSKYVERHEIPYPVLLDTNGDVFRQYNGRGFPTLYFIDRKGQVIDVIIGSSELDTIEEAFNKLAKNG</sequence>
<evidence type="ECO:0000313" key="5">
    <source>
        <dbReference type="Proteomes" id="UP001596989"/>
    </source>
</evidence>
<dbReference type="PROSITE" id="PS51257">
    <property type="entry name" value="PROKAR_LIPOPROTEIN"/>
    <property type="match status" value="1"/>
</dbReference>
<keyword evidence="5" id="KW-1185">Reference proteome</keyword>
<dbReference type="InterPro" id="IPR036249">
    <property type="entry name" value="Thioredoxin-like_sf"/>
</dbReference>
<dbReference type="PROSITE" id="PS51352">
    <property type="entry name" value="THIOREDOXIN_2"/>
    <property type="match status" value="1"/>
</dbReference>
<dbReference type="EMBL" id="JBHTJZ010000011">
    <property type="protein sequence ID" value="MFD0959732.1"/>
    <property type="molecule type" value="Genomic_DNA"/>
</dbReference>
<accession>A0ABW3HQD6</accession>
<dbReference type="SUPFAM" id="SSF52833">
    <property type="entry name" value="Thioredoxin-like"/>
    <property type="match status" value="1"/>
</dbReference>
<dbReference type="InterPro" id="IPR050553">
    <property type="entry name" value="Thioredoxin_ResA/DsbE_sf"/>
</dbReference>
<evidence type="ECO:0000259" key="3">
    <source>
        <dbReference type="PROSITE" id="PS51352"/>
    </source>
</evidence>
<dbReference type="Pfam" id="PF00578">
    <property type="entry name" value="AhpC-TSA"/>
    <property type="match status" value="1"/>
</dbReference>
<dbReference type="InterPro" id="IPR000866">
    <property type="entry name" value="AhpC/TSA"/>
</dbReference>
<proteinExistence type="predicted"/>
<dbReference type="Proteomes" id="UP001596989">
    <property type="component" value="Unassembled WGS sequence"/>
</dbReference>
<feature type="domain" description="Thioredoxin" evidence="3">
    <location>
        <begin position="23"/>
        <end position="170"/>
    </location>
</feature>
<dbReference type="PANTHER" id="PTHR42852:SF13">
    <property type="entry name" value="PROTEIN DIPZ"/>
    <property type="match status" value="1"/>
</dbReference>
<reference evidence="5" key="1">
    <citation type="journal article" date="2019" name="Int. J. Syst. Evol. Microbiol.">
        <title>The Global Catalogue of Microorganisms (GCM) 10K type strain sequencing project: providing services to taxonomists for standard genome sequencing and annotation.</title>
        <authorList>
            <consortium name="The Broad Institute Genomics Platform"/>
            <consortium name="The Broad Institute Genome Sequencing Center for Infectious Disease"/>
            <person name="Wu L."/>
            <person name="Ma J."/>
        </authorList>
    </citation>
    <scope>NUCLEOTIDE SEQUENCE [LARGE SCALE GENOMIC DNA]</scope>
    <source>
        <strain evidence="5">CCUG 59129</strain>
    </source>
</reference>
<feature type="transmembrane region" description="Helical" evidence="2">
    <location>
        <begin position="6"/>
        <end position="23"/>
    </location>
</feature>
<keyword evidence="2" id="KW-0472">Membrane</keyword>
<organism evidence="4 5">
    <name type="scientific">Paenibacillus chungangensis</name>
    <dbReference type="NCBI Taxonomy" id="696535"/>
    <lineage>
        <taxon>Bacteria</taxon>
        <taxon>Bacillati</taxon>
        <taxon>Bacillota</taxon>
        <taxon>Bacilli</taxon>
        <taxon>Bacillales</taxon>
        <taxon>Paenibacillaceae</taxon>
        <taxon>Paenibacillus</taxon>
    </lineage>
</organism>
<dbReference type="PROSITE" id="PS00194">
    <property type="entry name" value="THIOREDOXIN_1"/>
    <property type="match status" value="1"/>
</dbReference>
<keyword evidence="1" id="KW-1015">Disulfide bond</keyword>
<dbReference type="InterPro" id="IPR017937">
    <property type="entry name" value="Thioredoxin_CS"/>
</dbReference>
<evidence type="ECO:0000313" key="4">
    <source>
        <dbReference type="EMBL" id="MFD0959732.1"/>
    </source>
</evidence>
<name>A0ABW3HQD6_9BACL</name>
<comment type="caution">
    <text evidence="4">The sequence shown here is derived from an EMBL/GenBank/DDBJ whole genome shotgun (WGS) entry which is preliminary data.</text>
</comment>
<dbReference type="RefSeq" id="WP_377563972.1">
    <property type="nucleotide sequence ID" value="NZ_JBHTJZ010000011.1"/>
</dbReference>
<evidence type="ECO:0000256" key="2">
    <source>
        <dbReference type="SAM" id="Phobius"/>
    </source>
</evidence>
<dbReference type="PANTHER" id="PTHR42852">
    <property type="entry name" value="THIOL:DISULFIDE INTERCHANGE PROTEIN DSBE"/>
    <property type="match status" value="1"/>
</dbReference>
<protein>
    <submittedName>
        <fullName evidence="4">TlpA family protein disulfide reductase</fullName>
    </submittedName>
</protein>
<keyword evidence="2" id="KW-1133">Transmembrane helix</keyword>
<dbReference type="Gene3D" id="3.40.30.10">
    <property type="entry name" value="Glutaredoxin"/>
    <property type="match status" value="1"/>
</dbReference>